<protein>
    <submittedName>
        <fullName evidence="1">Uncharacterized protein</fullName>
    </submittedName>
</protein>
<dbReference type="Proteomes" id="UP000276133">
    <property type="component" value="Unassembled WGS sequence"/>
</dbReference>
<keyword evidence="2" id="KW-1185">Reference proteome</keyword>
<gene>
    <name evidence="1" type="ORF">BpHYR1_030242</name>
</gene>
<dbReference type="EMBL" id="REGN01002366">
    <property type="protein sequence ID" value="RNA28558.1"/>
    <property type="molecule type" value="Genomic_DNA"/>
</dbReference>
<comment type="caution">
    <text evidence="1">The sequence shown here is derived from an EMBL/GenBank/DDBJ whole genome shotgun (WGS) entry which is preliminary data.</text>
</comment>
<organism evidence="1 2">
    <name type="scientific">Brachionus plicatilis</name>
    <name type="common">Marine rotifer</name>
    <name type="synonym">Brachionus muelleri</name>
    <dbReference type="NCBI Taxonomy" id="10195"/>
    <lineage>
        <taxon>Eukaryota</taxon>
        <taxon>Metazoa</taxon>
        <taxon>Spiralia</taxon>
        <taxon>Gnathifera</taxon>
        <taxon>Rotifera</taxon>
        <taxon>Eurotatoria</taxon>
        <taxon>Monogononta</taxon>
        <taxon>Pseudotrocha</taxon>
        <taxon>Ploima</taxon>
        <taxon>Brachionidae</taxon>
        <taxon>Brachionus</taxon>
    </lineage>
</organism>
<evidence type="ECO:0000313" key="2">
    <source>
        <dbReference type="Proteomes" id="UP000276133"/>
    </source>
</evidence>
<evidence type="ECO:0000313" key="1">
    <source>
        <dbReference type="EMBL" id="RNA28558.1"/>
    </source>
</evidence>
<reference evidence="1 2" key="1">
    <citation type="journal article" date="2018" name="Sci. Rep.">
        <title>Genomic signatures of local adaptation to the degree of environmental predictability in rotifers.</title>
        <authorList>
            <person name="Franch-Gras L."/>
            <person name="Hahn C."/>
            <person name="Garcia-Roger E.M."/>
            <person name="Carmona M.J."/>
            <person name="Serra M."/>
            <person name="Gomez A."/>
        </authorList>
    </citation>
    <scope>NUCLEOTIDE SEQUENCE [LARGE SCALE GENOMIC DNA]</scope>
    <source>
        <strain evidence="1">HYR1</strain>
    </source>
</reference>
<name>A0A3M7RYX6_BRAPC</name>
<dbReference type="AlphaFoldDB" id="A0A3M7RYX6"/>
<proteinExistence type="predicted"/>
<sequence length="118" mass="13621">MTQIDFSKLSQIEQNFSCTQLRLHFVPQTSPVSRSGFFAIAAKQMKQKSSQDFEHQQIYVPRLQSYYIKGHFFLFVDQLFEFFANNNIDQKTAATLGVPGQKVLDYAVFILTVAQFIL</sequence>
<accession>A0A3M7RYX6</accession>